<name>X0SHI2_9ZZZZ</name>
<accession>X0SHI2</accession>
<dbReference type="AlphaFoldDB" id="X0SHI2"/>
<reference evidence="1" key="1">
    <citation type="journal article" date="2014" name="Front. Microbiol.">
        <title>High frequency of phylogenetically diverse reductive dehalogenase-homologous genes in deep subseafloor sedimentary metagenomes.</title>
        <authorList>
            <person name="Kawai M."/>
            <person name="Futagami T."/>
            <person name="Toyoda A."/>
            <person name="Takaki Y."/>
            <person name="Nishi S."/>
            <person name="Hori S."/>
            <person name="Arai W."/>
            <person name="Tsubouchi T."/>
            <person name="Morono Y."/>
            <person name="Uchiyama I."/>
            <person name="Ito T."/>
            <person name="Fujiyama A."/>
            <person name="Inagaki F."/>
            <person name="Takami H."/>
        </authorList>
    </citation>
    <scope>NUCLEOTIDE SEQUENCE</scope>
    <source>
        <strain evidence="1">Expedition CK06-06</strain>
    </source>
</reference>
<sequence length="106" mass="11354">MNQNAFCDQPAELRLAVHSAVSDAGGVVAGYHGSDCQVALPVSAEACDKLVTALRSLGVIGDDRVTWFPLGSDNPRETLRHFGPGTAAAPRGDRPSYWKYRNFHAA</sequence>
<protein>
    <submittedName>
        <fullName evidence="1">Uncharacterized protein</fullName>
    </submittedName>
</protein>
<dbReference type="EMBL" id="BARS01008144">
    <property type="protein sequence ID" value="GAF74571.1"/>
    <property type="molecule type" value="Genomic_DNA"/>
</dbReference>
<evidence type="ECO:0000313" key="1">
    <source>
        <dbReference type="EMBL" id="GAF74571.1"/>
    </source>
</evidence>
<organism evidence="1">
    <name type="scientific">marine sediment metagenome</name>
    <dbReference type="NCBI Taxonomy" id="412755"/>
    <lineage>
        <taxon>unclassified sequences</taxon>
        <taxon>metagenomes</taxon>
        <taxon>ecological metagenomes</taxon>
    </lineage>
</organism>
<comment type="caution">
    <text evidence="1">The sequence shown here is derived from an EMBL/GenBank/DDBJ whole genome shotgun (WGS) entry which is preliminary data.</text>
</comment>
<proteinExistence type="predicted"/>
<gene>
    <name evidence="1" type="ORF">S01H1_15591</name>
</gene>